<dbReference type="AlphaFoldDB" id="A0A973AA12"/>
<dbReference type="InterPro" id="IPR015897">
    <property type="entry name" value="CHK_kinase-like"/>
</dbReference>
<dbReference type="SUPFAM" id="SSF56112">
    <property type="entry name" value="Protein kinase-like (PK-like)"/>
    <property type="match status" value="1"/>
</dbReference>
<dbReference type="Proteomes" id="UP000754644">
    <property type="component" value="Unassembled WGS sequence"/>
</dbReference>
<evidence type="ECO:0000313" key="2">
    <source>
        <dbReference type="EMBL" id="NQV66343.1"/>
    </source>
</evidence>
<feature type="domain" description="CHK kinase-like" evidence="1">
    <location>
        <begin position="116"/>
        <end position="292"/>
    </location>
</feature>
<evidence type="ECO:0000259" key="1">
    <source>
        <dbReference type="SMART" id="SM00587"/>
    </source>
</evidence>
<reference evidence="2" key="1">
    <citation type="submission" date="2020-05" db="EMBL/GenBank/DDBJ databases">
        <title>Sulfur intermediates as new biogeochemical hubs in an aquatic model microbial ecosystem.</title>
        <authorList>
            <person name="Vigneron A."/>
        </authorList>
    </citation>
    <scope>NUCLEOTIDE SEQUENCE</scope>
    <source>
        <strain evidence="2">Bin.250</strain>
    </source>
</reference>
<dbReference type="Gene3D" id="3.90.1200.10">
    <property type="match status" value="1"/>
</dbReference>
<protein>
    <submittedName>
        <fullName evidence="2">Phosphotransferase</fullName>
    </submittedName>
</protein>
<dbReference type="PANTHER" id="PTHR11012:SF30">
    <property type="entry name" value="PROTEIN KINASE-LIKE DOMAIN-CONTAINING"/>
    <property type="match status" value="1"/>
</dbReference>
<name>A0A973AA12_9GAMM</name>
<dbReference type="InterPro" id="IPR004119">
    <property type="entry name" value="EcKL"/>
</dbReference>
<dbReference type="PANTHER" id="PTHR11012">
    <property type="entry name" value="PROTEIN KINASE-LIKE DOMAIN-CONTAINING"/>
    <property type="match status" value="1"/>
</dbReference>
<gene>
    <name evidence="2" type="ORF">HQ497_13360</name>
</gene>
<proteinExistence type="predicted"/>
<comment type="caution">
    <text evidence="2">The sequence shown here is derived from an EMBL/GenBank/DDBJ whole genome shotgun (WGS) entry which is preliminary data.</text>
</comment>
<dbReference type="EMBL" id="JABMOJ010000501">
    <property type="protein sequence ID" value="NQV66343.1"/>
    <property type="molecule type" value="Genomic_DNA"/>
</dbReference>
<sequence>MSPTLITRPDQVTPEWLTLVLQHAGRDGRVEAFDAVTIGTGQVGENVRFTLSGSGVPPSVVGKFASSDPTSKQSGIDLQNYIREVFFYENLQDSVDIQTPDVLFAIADETTHDFVIVMEDLAPGEQGDQLAGCTVDQAALALEQLAKLQGPRWGDKSLLQYPLLNGSMTPENAEMVQGLYNMLEPGFQARYTGLLDNDYIKTCRLVGERLDAYSNFYDGPPALVHVDYRLDNMMFGGPYPLAVVDWQSIALGCPLADASYFLGTSLLPEVRLKEEQQLLKHYLGVLKSYKVDLNFNKAFSYYRNHAPAGLIMAVIASMIVGETDRGNEMFMVMANRSGQMCLELDWAKLTKKAS</sequence>
<accession>A0A973AA12</accession>
<dbReference type="Pfam" id="PF02958">
    <property type="entry name" value="EcKL"/>
    <property type="match status" value="1"/>
</dbReference>
<evidence type="ECO:0000313" key="3">
    <source>
        <dbReference type="Proteomes" id="UP000754644"/>
    </source>
</evidence>
<dbReference type="InterPro" id="IPR011009">
    <property type="entry name" value="Kinase-like_dom_sf"/>
</dbReference>
<dbReference type="SMART" id="SM00587">
    <property type="entry name" value="CHK"/>
    <property type="match status" value="1"/>
</dbReference>
<organism evidence="2 3">
    <name type="scientific">SAR86 cluster bacterium</name>
    <dbReference type="NCBI Taxonomy" id="2030880"/>
    <lineage>
        <taxon>Bacteria</taxon>
        <taxon>Pseudomonadati</taxon>
        <taxon>Pseudomonadota</taxon>
        <taxon>Gammaproteobacteria</taxon>
        <taxon>SAR86 cluster</taxon>
    </lineage>
</organism>